<dbReference type="GO" id="GO:0007165">
    <property type="term" value="P:signal transduction"/>
    <property type="evidence" value="ECO:0007669"/>
    <property type="project" value="TreeGrafter"/>
</dbReference>
<proteinExistence type="predicted"/>
<dbReference type="OrthoDB" id="1668230at2759"/>
<dbReference type="GeneID" id="27363603"/>
<dbReference type="SUPFAM" id="SSF56112">
    <property type="entry name" value="Protein kinase-like (PK-like)"/>
    <property type="match status" value="1"/>
</dbReference>
<dbReference type="PROSITE" id="PS50011">
    <property type="entry name" value="PROTEIN_KINASE_DOM"/>
    <property type="match status" value="1"/>
</dbReference>
<protein>
    <recommendedName>
        <fullName evidence="1">Protein kinase domain-containing protein</fullName>
    </recommendedName>
</protein>
<dbReference type="GO" id="GO:0005524">
    <property type="term" value="F:ATP binding"/>
    <property type="evidence" value="ECO:0007669"/>
    <property type="project" value="InterPro"/>
</dbReference>
<dbReference type="PANTHER" id="PTHR23257">
    <property type="entry name" value="SERINE-THREONINE PROTEIN KINASE"/>
    <property type="match status" value="1"/>
</dbReference>
<dbReference type="InterPro" id="IPR000719">
    <property type="entry name" value="Prot_kinase_dom"/>
</dbReference>
<gene>
    <name evidence="2" type="ORF">PV06_11529</name>
</gene>
<name>A0A0D2A796_9EURO</name>
<dbReference type="HOGENOM" id="CLU_000288_31_7_1"/>
<dbReference type="GO" id="GO:0004672">
    <property type="term" value="F:protein kinase activity"/>
    <property type="evidence" value="ECO:0007669"/>
    <property type="project" value="InterPro"/>
</dbReference>
<keyword evidence="3" id="KW-1185">Reference proteome</keyword>
<evidence type="ECO:0000313" key="3">
    <source>
        <dbReference type="Proteomes" id="UP000053342"/>
    </source>
</evidence>
<dbReference type="AlphaFoldDB" id="A0A0D2A796"/>
<dbReference type="STRING" id="215243.A0A0D2A796"/>
<evidence type="ECO:0000259" key="1">
    <source>
        <dbReference type="PROSITE" id="PS50011"/>
    </source>
</evidence>
<dbReference type="VEuPathDB" id="FungiDB:PV06_11529"/>
<dbReference type="InterPro" id="IPR050167">
    <property type="entry name" value="Ser_Thr_protein_kinase"/>
</dbReference>
<dbReference type="EMBL" id="KN847369">
    <property type="protein sequence ID" value="KIW36201.1"/>
    <property type="molecule type" value="Genomic_DNA"/>
</dbReference>
<dbReference type="RefSeq" id="XP_016256417.1">
    <property type="nucleotide sequence ID" value="XM_016413221.1"/>
</dbReference>
<feature type="domain" description="Protein kinase" evidence="1">
    <location>
        <begin position="15"/>
        <end position="281"/>
    </location>
</feature>
<dbReference type="Gene3D" id="1.10.510.10">
    <property type="entry name" value="Transferase(Phosphotransferase) domain 1"/>
    <property type="match status" value="1"/>
</dbReference>
<dbReference type="Pfam" id="PF00069">
    <property type="entry name" value="Pkinase"/>
    <property type="match status" value="1"/>
</dbReference>
<sequence>MTSDIANYLYLDGTIVKDEIIGVGGAGIVVNRGGYAFKIPRISKLSEIDGVPVHDRILDHNEDNYNELAVAIMSFKHEKAIYKRLGDHPGIIRCYNVDSEEPSIQMPLMNGDLRQHLGEIRLKRSRQLFRLLHLARTMAFAHTKRVIICDFRLDNIVYDDDMNIRLIDFSESSLMHLEWDLKGCDKYGFSILTDIGQFGAVMFEIITGQHCSFDIYEDWQQVGDPTTWPRRETLPSTSEVWLGSIIEKCWTKGFASAGDLERELEKENCAVRDEGCRGFPT</sequence>
<reference evidence="2 3" key="1">
    <citation type="submission" date="2015-01" db="EMBL/GenBank/DDBJ databases">
        <title>The Genome Sequence of Exophiala oligosperma CBS72588.</title>
        <authorList>
            <consortium name="The Broad Institute Genomics Platform"/>
            <person name="Cuomo C."/>
            <person name="de Hoog S."/>
            <person name="Gorbushina A."/>
            <person name="Stielow B."/>
            <person name="Teixiera M."/>
            <person name="Abouelleil A."/>
            <person name="Chapman S.B."/>
            <person name="Priest M."/>
            <person name="Young S.K."/>
            <person name="Wortman J."/>
            <person name="Nusbaum C."/>
            <person name="Birren B."/>
        </authorList>
    </citation>
    <scope>NUCLEOTIDE SEQUENCE [LARGE SCALE GENOMIC DNA]</scope>
    <source>
        <strain evidence="2 3">CBS 72588</strain>
    </source>
</reference>
<dbReference type="PANTHER" id="PTHR23257:SF963">
    <property type="entry name" value="AT08303P"/>
    <property type="match status" value="1"/>
</dbReference>
<evidence type="ECO:0000313" key="2">
    <source>
        <dbReference type="EMBL" id="KIW36201.1"/>
    </source>
</evidence>
<dbReference type="Proteomes" id="UP000053342">
    <property type="component" value="Unassembled WGS sequence"/>
</dbReference>
<organism evidence="2 3">
    <name type="scientific">Exophiala oligosperma</name>
    <dbReference type="NCBI Taxonomy" id="215243"/>
    <lineage>
        <taxon>Eukaryota</taxon>
        <taxon>Fungi</taxon>
        <taxon>Dikarya</taxon>
        <taxon>Ascomycota</taxon>
        <taxon>Pezizomycotina</taxon>
        <taxon>Eurotiomycetes</taxon>
        <taxon>Chaetothyriomycetidae</taxon>
        <taxon>Chaetothyriales</taxon>
        <taxon>Herpotrichiellaceae</taxon>
        <taxon>Exophiala</taxon>
    </lineage>
</organism>
<accession>A0A0D2A796</accession>
<dbReference type="GO" id="GO:0005737">
    <property type="term" value="C:cytoplasm"/>
    <property type="evidence" value="ECO:0007669"/>
    <property type="project" value="TreeGrafter"/>
</dbReference>
<dbReference type="InterPro" id="IPR011009">
    <property type="entry name" value="Kinase-like_dom_sf"/>
</dbReference>